<gene>
    <name evidence="1" type="primary">sfsA</name>
    <name evidence="4" type="ORF">HMPREF0179_02255</name>
</gene>
<dbReference type="InterPro" id="IPR005224">
    <property type="entry name" value="SfsA"/>
</dbReference>
<dbReference type="PANTHER" id="PTHR30545:SF2">
    <property type="entry name" value="SUGAR FERMENTATION STIMULATION PROTEIN A"/>
    <property type="match status" value="1"/>
</dbReference>
<reference evidence="4 5" key="1">
    <citation type="submission" date="2010-10" db="EMBL/GenBank/DDBJ databases">
        <authorList>
            <consortium name="The Broad Institute Genome Sequencing Platform"/>
            <person name="Ward D."/>
            <person name="Earl A."/>
            <person name="Feldgarden M."/>
            <person name="Young S.K."/>
            <person name="Gargeya S."/>
            <person name="Zeng Q."/>
            <person name="Alvarado L."/>
            <person name="Berlin A."/>
            <person name="Bochicchio J."/>
            <person name="Chapman S.B."/>
            <person name="Chen Z."/>
            <person name="Freedman E."/>
            <person name="Gellesch M."/>
            <person name="Goldberg J."/>
            <person name="Griggs A."/>
            <person name="Gujja S."/>
            <person name="Heilman E."/>
            <person name="Heiman D."/>
            <person name="Howarth C."/>
            <person name="Mehta T."/>
            <person name="Neiman D."/>
            <person name="Pearson M."/>
            <person name="Roberts A."/>
            <person name="Saif S."/>
            <person name="Shea T."/>
            <person name="Shenoy N."/>
            <person name="Sisk P."/>
            <person name="Stolte C."/>
            <person name="Sykes S."/>
            <person name="White J."/>
            <person name="Yandava C."/>
            <person name="Allen-Vercoe E."/>
            <person name="Sibley C."/>
            <person name="Ambrose C.E."/>
            <person name="Strauss J."/>
            <person name="Daigneault M."/>
            <person name="Haas B."/>
            <person name="Nusbaum C."/>
            <person name="Birren B."/>
        </authorList>
    </citation>
    <scope>NUCLEOTIDE SEQUENCE [LARGE SCALE GENOMIC DNA]</scope>
    <source>
        <strain evidence="4 5">3_1_6</strain>
    </source>
</reference>
<dbReference type="Gene3D" id="2.40.50.580">
    <property type="match status" value="1"/>
</dbReference>
<protein>
    <recommendedName>
        <fullName evidence="1">Sugar fermentation stimulation protein homolog</fullName>
    </recommendedName>
</protein>
<dbReference type="GO" id="GO:0003677">
    <property type="term" value="F:DNA binding"/>
    <property type="evidence" value="ECO:0007669"/>
    <property type="project" value="InterPro"/>
</dbReference>
<dbReference type="HOGENOM" id="CLU_052299_1_0_7"/>
<dbReference type="Proteomes" id="UP000006034">
    <property type="component" value="Unassembled WGS sequence"/>
</dbReference>
<feature type="domain" description="Sugar fermentation stimulation protein C-terminal" evidence="2">
    <location>
        <begin position="94"/>
        <end position="227"/>
    </location>
</feature>
<comment type="caution">
    <text evidence="4">The sequence shown here is derived from an EMBL/GenBank/DDBJ whole genome shotgun (WGS) entry which is preliminary data.</text>
</comment>
<dbReference type="EMBL" id="ADCP02000001">
    <property type="protein sequence ID" value="EFV43956.2"/>
    <property type="molecule type" value="Genomic_DNA"/>
</dbReference>
<evidence type="ECO:0000256" key="1">
    <source>
        <dbReference type="HAMAP-Rule" id="MF_00095"/>
    </source>
</evidence>
<dbReference type="OrthoDB" id="9802365at2"/>
<feature type="domain" description="SfsA N-terminal OB" evidence="3">
    <location>
        <begin position="17"/>
        <end position="77"/>
    </location>
</feature>
<dbReference type="CDD" id="cd22359">
    <property type="entry name" value="SfsA-like_bacterial"/>
    <property type="match status" value="1"/>
</dbReference>
<dbReference type="InterPro" id="IPR040452">
    <property type="entry name" value="SfsA_C"/>
</dbReference>
<evidence type="ECO:0000313" key="4">
    <source>
        <dbReference type="EMBL" id="EFV43956.2"/>
    </source>
</evidence>
<organism evidence="4 5">
    <name type="scientific">Bilophila wadsworthia (strain 3_1_6)</name>
    <dbReference type="NCBI Taxonomy" id="563192"/>
    <lineage>
        <taxon>Bacteria</taxon>
        <taxon>Pseudomonadati</taxon>
        <taxon>Thermodesulfobacteriota</taxon>
        <taxon>Desulfovibrionia</taxon>
        <taxon>Desulfovibrionales</taxon>
        <taxon>Desulfovibrionaceae</taxon>
        <taxon>Bilophila</taxon>
    </lineage>
</organism>
<name>E5Y7U0_BILW3</name>
<dbReference type="Pfam" id="PF17746">
    <property type="entry name" value="SfsA_N"/>
    <property type="match status" value="1"/>
</dbReference>
<dbReference type="NCBIfam" id="TIGR00230">
    <property type="entry name" value="sfsA"/>
    <property type="match status" value="1"/>
</dbReference>
<evidence type="ECO:0000259" key="3">
    <source>
        <dbReference type="Pfam" id="PF17746"/>
    </source>
</evidence>
<dbReference type="STRING" id="563192.HMPREF0179_02255"/>
<proteinExistence type="inferred from homology"/>
<dbReference type="Gene3D" id="3.40.1350.60">
    <property type="match status" value="1"/>
</dbReference>
<reference evidence="4 5" key="2">
    <citation type="submission" date="2013-04" db="EMBL/GenBank/DDBJ databases">
        <title>The Genome Sequence of Bilophila wadsworthia 3_1_6.</title>
        <authorList>
            <consortium name="The Broad Institute Genomics Platform"/>
            <person name="Earl A."/>
            <person name="Ward D."/>
            <person name="Feldgarden M."/>
            <person name="Gevers D."/>
            <person name="Sibley C."/>
            <person name="Strauss J."/>
            <person name="Allen-Vercoe E."/>
            <person name="Walker B."/>
            <person name="Young S."/>
            <person name="Zeng Q."/>
            <person name="Gargeya S."/>
            <person name="Fitzgerald M."/>
            <person name="Haas B."/>
            <person name="Abouelleil A."/>
            <person name="Allen A.W."/>
            <person name="Alvarado L."/>
            <person name="Arachchi H.M."/>
            <person name="Berlin A.M."/>
            <person name="Chapman S.B."/>
            <person name="Gainer-Dewar J."/>
            <person name="Goldberg J."/>
            <person name="Griggs A."/>
            <person name="Gujja S."/>
            <person name="Hansen M."/>
            <person name="Howarth C."/>
            <person name="Imamovic A."/>
            <person name="Ireland A."/>
            <person name="Larimer J."/>
            <person name="McCowan C."/>
            <person name="Murphy C."/>
            <person name="Pearson M."/>
            <person name="Poon T.W."/>
            <person name="Priest M."/>
            <person name="Roberts A."/>
            <person name="Saif S."/>
            <person name="Shea T."/>
            <person name="Sisk P."/>
            <person name="Sykes S."/>
            <person name="Wortman J."/>
            <person name="Nusbaum C."/>
            <person name="Birren B."/>
        </authorList>
    </citation>
    <scope>NUCLEOTIDE SEQUENCE [LARGE SCALE GENOMIC DNA]</scope>
    <source>
        <strain evidence="4 5">3_1_6</strain>
    </source>
</reference>
<dbReference type="InterPro" id="IPR041465">
    <property type="entry name" value="SfsA_N"/>
</dbReference>
<dbReference type="Pfam" id="PF03749">
    <property type="entry name" value="SfsA"/>
    <property type="match status" value="1"/>
</dbReference>
<evidence type="ECO:0000259" key="2">
    <source>
        <dbReference type="Pfam" id="PF03749"/>
    </source>
</evidence>
<dbReference type="HAMAP" id="MF_00095">
    <property type="entry name" value="SfsA"/>
    <property type="match status" value="1"/>
</dbReference>
<evidence type="ECO:0000313" key="5">
    <source>
        <dbReference type="Proteomes" id="UP000006034"/>
    </source>
</evidence>
<sequence>MSILLPFPSGCVVGRLIRREKRFFVHVLIDGKPDVAHTNNTGSMIGLLRPGAPVLLSPAQNPERKLRWTLELVWCGDPAAYPRGGFWAGVNTSTPNRMLEAAFRAGKLPWAEGYTSFAREKVRGESRLDGLLEGPGMPRLWVECKNVTMSEDDVALFPDAVSERGLKHLGTLKGIVATGERAAMFYCIQRPDACCFGPADMIDPAYAVGLRDAVAHGVEVYPHLAVLTVEGIGLEAECLFMV</sequence>
<dbReference type="GeneID" id="78085397"/>
<accession>E5Y7U0</accession>
<dbReference type="AlphaFoldDB" id="E5Y7U0"/>
<keyword evidence="5" id="KW-1185">Reference proteome</keyword>
<dbReference type="eggNOG" id="COG1489">
    <property type="taxonomic scope" value="Bacteria"/>
</dbReference>
<comment type="similarity">
    <text evidence="1">Belongs to the SfsA family.</text>
</comment>
<dbReference type="RefSeq" id="WP_016360636.1">
    <property type="nucleotide sequence ID" value="NZ_KE150238.1"/>
</dbReference>
<dbReference type="PANTHER" id="PTHR30545">
    <property type="entry name" value="SUGAR FERMENTATION STIMULATION PROTEIN A"/>
    <property type="match status" value="1"/>
</dbReference>